<gene>
    <name evidence="1" type="ORF">SNR37_003329</name>
</gene>
<keyword evidence="2" id="KW-1185">Reference proteome</keyword>
<evidence type="ECO:0000313" key="2">
    <source>
        <dbReference type="Proteomes" id="UP001310248"/>
    </source>
</evidence>
<organism evidence="1 2">
    <name type="scientific">Agarivorans aestuarii</name>
    <dbReference type="NCBI Taxonomy" id="1563703"/>
    <lineage>
        <taxon>Bacteria</taxon>
        <taxon>Pseudomonadati</taxon>
        <taxon>Pseudomonadota</taxon>
        <taxon>Gammaproteobacteria</taxon>
        <taxon>Alteromonadales</taxon>
        <taxon>Alteromonadaceae</taxon>
        <taxon>Agarivorans</taxon>
    </lineage>
</organism>
<accession>A0ABU7G3E4</accession>
<proteinExistence type="predicted"/>
<dbReference type="Proteomes" id="UP001310248">
    <property type="component" value="Unassembled WGS sequence"/>
</dbReference>
<sequence>MEDTNTPIEERTEEFISYELAILKDQGQWTKYCRIVANAMSAIPWVGQVLASSAAIHGENEQGRVNDLHEEWLKIHQQKVKQLMLTLDEMAYRLESVHASYKSRIQSEEYLGLIRRAFKSWDAAETQEKRDYVVNLISNAAASPLCPDDQIRLFNDWIDKYHEIHFKVIRAIYQTTGITRLAIWQSVSETMPREDSAEADLFKLLIRDLSAGGVIRQFRETTYEGDFVKQSSKGKTKKPASPLLESAFEDTKPYQLTELGAQFVHYTMNQVVKKLSSV</sequence>
<evidence type="ECO:0000313" key="1">
    <source>
        <dbReference type="EMBL" id="MEE1673902.1"/>
    </source>
</evidence>
<reference evidence="1 2" key="2">
    <citation type="submission" date="2023-12" db="EMBL/GenBank/DDBJ databases">
        <authorList>
            <consortium name="Cladostephus spongiosus"/>
            <person name="Lorente B."/>
            <person name="Cabral C."/>
            <person name="Frias J."/>
            <person name="Faria J."/>
            <person name="Toubarro D."/>
        </authorList>
    </citation>
    <scope>NUCLEOTIDE SEQUENCE [LARGE SCALE GENOMIC DNA]</scope>
    <source>
        <strain evidence="1 2">ZMCS4</strain>
    </source>
</reference>
<dbReference type="EMBL" id="JAYDYW010000006">
    <property type="protein sequence ID" value="MEE1673902.1"/>
    <property type="molecule type" value="Genomic_DNA"/>
</dbReference>
<name>A0ABU7G3E4_9ALTE</name>
<dbReference type="RefSeq" id="WP_329775129.1">
    <property type="nucleotide sequence ID" value="NZ_JAYDYW010000006.1"/>
</dbReference>
<protein>
    <submittedName>
        <fullName evidence="1">Uncharacterized protein</fullName>
    </submittedName>
</protein>
<comment type="caution">
    <text evidence="1">The sequence shown here is derived from an EMBL/GenBank/DDBJ whole genome shotgun (WGS) entry which is preliminary data.</text>
</comment>
<reference evidence="2" key="1">
    <citation type="submission" date="2023-07" db="EMBL/GenBank/DDBJ databases">
        <title>Draft genome sequence of Agarivorans aestuarii strain ZMCS4, a CAZymes producing bacteria isolated from the marine brown algae Clodostephus spongiosus.</title>
        <authorList>
            <person name="Lorente B."/>
            <person name="Cabral C."/>
            <person name="Frias J."/>
            <person name="Faria J."/>
            <person name="Toubarro D."/>
        </authorList>
    </citation>
    <scope>NUCLEOTIDE SEQUENCE [LARGE SCALE GENOMIC DNA]</scope>
    <source>
        <strain evidence="2">ZMCS4</strain>
    </source>
</reference>